<proteinExistence type="inferred from homology"/>
<keyword evidence="8" id="KW-0326">Glycosidase</keyword>
<dbReference type="PANTHER" id="PTHR46708:SF2">
    <property type="entry name" value="FIBRONECTIN TYPE-III DOMAIN-CONTAINING PROTEIN"/>
    <property type="match status" value="1"/>
</dbReference>
<dbReference type="CDD" id="cd00063">
    <property type="entry name" value="FN3"/>
    <property type="match status" value="8"/>
</dbReference>
<dbReference type="InterPro" id="IPR001119">
    <property type="entry name" value="SLH_dom"/>
</dbReference>
<keyword evidence="13" id="KW-1185">Reference proteome</keyword>
<dbReference type="PROSITE" id="PS51760">
    <property type="entry name" value="GH10_2"/>
    <property type="match status" value="1"/>
</dbReference>
<feature type="domain" description="Fibronectin type-III" evidence="9">
    <location>
        <begin position="648"/>
        <end position="736"/>
    </location>
</feature>
<evidence type="ECO:0000313" key="13">
    <source>
        <dbReference type="Proteomes" id="UP000276128"/>
    </source>
</evidence>
<feature type="domain" description="Fibronectin type-III" evidence="9">
    <location>
        <begin position="1318"/>
        <end position="1404"/>
    </location>
</feature>
<dbReference type="InterPro" id="IPR036116">
    <property type="entry name" value="FN3_sf"/>
</dbReference>
<organism evidence="12 13">
    <name type="scientific">Paenibacillus whitsoniae</name>
    <dbReference type="NCBI Taxonomy" id="2496558"/>
    <lineage>
        <taxon>Bacteria</taxon>
        <taxon>Bacillati</taxon>
        <taxon>Bacillota</taxon>
        <taxon>Bacilli</taxon>
        <taxon>Bacillales</taxon>
        <taxon>Paenibacillaceae</taxon>
        <taxon>Paenibacillus</taxon>
    </lineage>
</organism>
<dbReference type="InterPro" id="IPR013783">
    <property type="entry name" value="Ig-like_fold"/>
</dbReference>
<feature type="domain" description="SLH" evidence="10">
    <location>
        <begin position="1969"/>
        <end position="2028"/>
    </location>
</feature>
<feature type="domain" description="Fibronectin type-III" evidence="9">
    <location>
        <begin position="746"/>
        <end position="831"/>
    </location>
</feature>
<dbReference type="PROSITE" id="PS51272">
    <property type="entry name" value="SLH"/>
    <property type="match status" value="3"/>
</dbReference>
<comment type="caution">
    <text evidence="12">The sequence shown here is derived from an EMBL/GenBank/DDBJ whole genome shotgun (WGS) entry which is preliminary data.</text>
</comment>
<dbReference type="Gene3D" id="3.20.20.80">
    <property type="entry name" value="Glycosidases"/>
    <property type="match status" value="1"/>
</dbReference>
<feature type="domain" description="GH10" evidence="11">
    <location>
        <begin position="280"/>
        <end position="561"/>
    </location>
</feature>
<evidence type="ECO:0000256" key="5">
    <source>
        <dbReference type="ARBA" id="ARBA00022801"/>
    </source>
</evidence>
<evidence type="ECO:0000256" key="2">
    <source>
        <dbReference type="ARBA" id="ARBA00022525"/>
    </source>
</evidence>
<dbReference type="SUPFAM" id="SSF51445">
    <property type="entry name" value="(Trans)glycosidases"/>
    <property type="match status" value="1"/>
</dbReference>
<dbReference type="EC" id="3.2.1.8" evidence="8"/>
<feature type="domain" description="Fibronectin type-III" evidence="9">
    <location>
        <begin position="841"/>
        <end position="928"/>
    </location>
</feature>
<dbReference type="Pfam" id="PF00331">
    <property type="entry name" value="Glyco_hydro_10"/>
    <property type="match status" value="1"/>
</dbReference>
<evidence type="ECO:0000259" key="9">
    <source>
        <dbReference type="PROSITE" id="PS50853"/>
    </source>
</evidence>
<evidence type="ECO:0000256" key="7">
    <source>
        <dbReference type="ARBA" id="ARBA00023326"/>
    </source>
</evidence>
<dbReference type="PROSITE" id="PS50853">
    <property type="entry name" value="FN3"/>
    <property type="match status" value="8"/>
</dbReference>
<dbReference type="PANTHER" id="PTHR46708">
    <property type="entry name" value="TENASCIN"/>
    <property type="match status" value="1"/>
</dbReference>
<dbReference type="Pfam" id="PF00395">
    <property type="entry name" value="SLH"/>
    <property type="match status" value="3"/>
</dbReference>
<feature type="domain" description="Fibronectin type-III" evidence="9">
    <location>
        <begin position="1221"/>
        <end position="1307"/>
    </location>
</feature>
<dbReference type="InterPro" id="IPR003961">
    <property type="entry name" value="FN3_dom"/>
</dbReference>
<name>A0A3S0BL03_9BACL</name>
<dbReference type="SMART" id="SM00633">
    <property type="entry name" value="Glyco_10"/>
    <property type="match status" value="1"/>
</dbReference>
<sequence>MYLSSTWERMKIVNNHLHKILALLLIGLLLIVSLVPVSVGAQALTEDELAQVGGSEVILSGIHQPNAALNPEAPAYGTAAKVSVDGQPFAEALRFTTNVQPASTYLLQYVFPIASRIEKDDVMLATFYARTLSSTVETAEGTASLVMEKTVTFDKSINETITIPNTWKKFLVPIKAALLMEENTPQITFRLGYKPQVIEIADLKVVNYKKAVAFADLPSTPVVYDGMEDNAPWRTEANARIEQIRKGDLTVEVKDASGQPIPNADVHVAMTKHDFKWGTAVNSDKLFGTDADSEMYRTKLKENFNSAVMENDMKWQFWEGNKAKTVNAYNWLGSNGFDIRGHALIWDNTPRLPNDVPGLMSNKPQLEKRIQDHFHELAGFFRGRLYNWDVLNEPVLNSMIRSTYDNPGAVMANWFKMAKEADPTAKLYVNETQILGVDAPVIGTFSNILQSMKDNGAPIDGVGIQAHFGSTPVSPMAFYNQLTHFAQYAPEIAITEFDVNSPKEDIQGKFTHDIMLAAFSHPNVQSFTMWGFWDGSHWQNNAPLFRQNWTLKPSGEAWRDLIYHTWWTDVTGQSDVNGVYQTRGFYGNYDITVTIGGTSQTVKTSLLKGKDNKVTIVWGSPSGGTTAPSFVPLTAPAQTAEITAPVWPYGSVFQASNVSPTSVSLTWPEAHDNQEVAGYKVYQDGALVKELGANVTRLDVTGLTPGHRYSFTVQALDAQGNTSVMSQPIDVTAVSGADTELPGWKKGSLLDVADLGQTGAKLSWPAGVDNDGTEGYRLYVNGQLWSDTSDTQYTLTGLTHNKLYTVRVESKDGDGNLSVGGPIVTFRTLGAADTAAPVWVGTAALTASDVTQTSVGLSWPAAQDSYGVTAYRVYQDGREIVTLPASSRSFGLAGLTPHTAYAFRVEAGDAAGNWSVVGPTLTVTTAAGPDTTAPAWPPDRSLTYSGLTDRAVTLNWTPAVDSIGVTGYKVYANNQVIATVDGNATSYAVTNLTAGTTYAFRVQAGDAAGNWTANGPSVSVRTFDGVVRKQTIYYPSDDAFIQAPATVGGAGTTNNLEYLRYKNAAGASGTDANKNTGNNRRAYLKFPLTSVTGNVYDASLNLYISAVQSPNMDIPMNLYSTGDNWTESTINWLNKPTDGAMIGSTVIRNALYWKKFDVTAQTALEVSGDKTISFKLQDDAWLDQNVDMHSKEATGANVAYRPYLSVGTEELPVDGTAPAWPGANLSVSQLAPHALALSWTSAQDTVGVNRYKVYQNGVPIATVAADVYSYQVSGLKPATNYTFKVEAMDAASESTTGPSTTLTTPAADLVHPTWPSGSSVTVTVTDAGRYGLTLHWPIAADNYGVTGYDVYQGSTLLGTVSGTINQYAVTGLTPGTSYTFHVDARDAEGNTASSQTLTTATAAADTAKPGWGAGSGLSASLISDSGMQLNWPAATDDTGVTGYRIEQDGTTVIEVSQDIRSYWINGLQAAHPYMFTVRALDQAGNASDPLQAEVTTLQVDTITPQWPTGSRVTASRAGDQVTLTWDAAIDNIAIKQYLIYRNGVQVAQVDGGLITYTLQDAASDSVYKIEAQDLVGTATVFGPATNDALIPVPTDTTAPGWPAGSRLTAQSVGQTSITVSWSEAIDRMGVKEYRLELNGNPIATTAQTFWQVTGLAEDSVYTFKVEAVDEAGNWSTNGPTLAVRTASTDITPAPSMPNQTASPAGSNIINVPAHTVSGGKSVASVDKAALEAAFKSASAGRVVVDLAKAEGAKAYELQLPASFLTEQAGGRSLQVKTTFGTLLLPSSLFAGNPAAEKSSALTVSIASADRSGASQVPGTTGAVVELSITAGDQQPLSFNGKSVVEVRIPYQPTAQQRSHSELLNVWYVDGSGNAQLMPTGRYDVANGEMVFSTPHFSTYAVSYVKPAFEDVSRTPWAQQAIEALAAKGIIQGVSESAFHPSAAVTRADFTKLLVETFGLKANVQGADAFADASQDAYYAQAVAIAHQLGVVNGQTATQFAPQALISRQEMFTMIARALAQTDAKLPSGAGKSLPFTDAGEIAPYAKDAIAAMASQGFIEGDANLLHPLSNSTRAEAAVMLYRMFKHVYQP</sequence>
<feature type="domain" description="Fibronectin type-III" evidence="9">
    <location>
        <begin position="938"/>
        <end position="1025"/>
    </location>
</feature>
<dbReference type="InterPro" id="IPR055372">
    <property type="entry name" value="CBM96"/>
</dbReference>
<evidence type="ECO:0000256" key="4">
    <source>
        <dbReference type="ARBA" id="ARBA00022737"/>
    </source>
</evidence>
<dbReference type="SMART" id="SM00060">
    <property type="entry name" value="FN3"/>
    <property type="match status" value="8"/>
</dbReference>
<evidence type="ECO:0000313" key="12">
    <source>
        <dbReference type="EMBL" id="RTE08910.1"/>
    </source>
</evidence>
<keyword evidence="4" id="KW-0677">Repeat</keyword>
<keyword evidence="3" id="KW-0732">Signal</keyword>
<evidence type="ECO:0000256" key="3">
    <source>
        <dbReference type="ARBA" id="ARBA00022729"/>
    </source>
</evidence>
<dbReference type="OrthoDB" id="9809277at2"/>
<evidence type="ECO:0000259" key="10">
    <source>
        <dbReference type="PROSITE" id="PS51272"/>
    </source>
</evidence>
<dbReference type="GO" id="GO:0000272">
    <property type="term" value="P:polysaccharide catabolic process"/>
    <property type="evidence" value="ECO:0007669"/>
    <property type="project" value="UniProtKB-KW"/>
</dbReference>
<dbReference type="SUPFAM" id="SSF49265">
    <property type="entry name" value="Fibronectin type III"/>
    <property type="match status" value="5"/>
</dbReference>
<gene>
    <name evidence="12" type="ORF">EJQ19_15445</name>
</gene>
<feature type="domain" description="SLH" evidence="10">
    <location>
        <begin position="2032"/>
        <end position="2090"/>
    </location>
</feature>
<dbReference type="Gene3D" id="2.60.40.10">
    <property type="entry name" value="Immunoglobulins"/>
    <property type="match status" value="9"/>
</dbReference>
<keyword evidence="7 8" id="KW-0624">Polysaccharide degradation</keyword>
<comment type="subcellular location">
    <subcellularLocation>
        <location evidence="1">Secreted</location>
    </subcellularLocation>
</comment>
<dbReference type="PRINTS" id="PR00134">
    <property type="entry name" value="GLHYDRLASE10"/>
</dbReference>
<dbReference type="GO" id="GO:0005576">
    <property type="term" value="C:extracellular region"/>
    <property type="evidence" value="ECO:0007669"/>
    <property type="project" value="UniProtKB-SubCell"/>
</dbReference>
<feature type="domain" description="SLH" evidence="10">
    <location>
        <begin position="1904"/>
        <end position="1967"/>
    </location>
</feature>
<dbReference type="Pfam" id="PF00041">
    <property type="entry name" value="fn3"/>
    <property type="match status" value="8"/>
</dbReference>
<dbReference type="Proteomes" id="UP000276128">
    <property type="component" value="Unassembled WGS sequence"/>
</dbReference>
<dbReference type="GO" id="GO:0031176">
    <property type="term" value="F:endo-1,4-beta-xylanase activity"/>
    <property type="evidence" value="ECO:0007669"/>
    <property type="project" value="UniProtKB-EC"/>
</dbReference>
<feature type="domain" description="Fibronectin type-III" evidence="9">
    <location>
        <begin position="1413"/>
        <end position="1500"/>
    </location>
</feature>
<comment type="similarity">
    <text evidence="8">Belongs to the glycosyl hydrolase 10 (cellulase F) family.</text>
</comment>
<accession>A0A3S0BL03</accession>
<dbReference type="EMBL" id="RXHU01000042">
    <property type="protein sequence ID" value="RTE08910.1"/>
    <property type="molecule type" value="Genomic_DNA"/>
</dbReference>
<dbReference type="NCBIfam" id="NF033679">
    <property type="entry name" value="DNRLRE_dom"/>
    <property type="match status" value="1"/>
</dbReference>
<dbReference type="InterPro" id="IPR001000">
    <property type="entry name" value="GH10_dom"/>
</dbReference>
<keyword evidence="6 8" id="KW-0119">Carbohydrate metabolism</keyword>
<dbReference type="InterPro" id="IPR050991">
    <property type="entry name" value="ECM_Regulatory_Proteins"/>
</dbReference>
<evidence type="ECO:0000256" key="8">
    <source>
        <dbReference type="RuleBase" id="RU361174"/>
    </source>
</evidence>
<keyword evidence="2" id="KW-0964">Secreted</keyword>
<keyword evidence="5 8" id="KW-0378">Hydrolase</keyword>
<dbReference type="InterPro" id="IPR017853">
    <property type="entry name" value="GH"/>
</dbReference>
<dbReference type="Pfam" id="PF24517">
    <property type="entry name" value="CBM96"/>
    <property type="match status" value="1"/>
</dbReference>
<feature type="domain" description="Fibronectin type-III" evidence="9">
    <location>
        <begin position="1603"/>
        <end position="1688"/>
    </location>
</feature>
<reference evidence="12 13" key="1">
    <citation type="submission" date="2018-12" db="EMBL/GenBank/DDBJ databases">
        <title>Bacillus ochoae sp. nov., Paenibacillus whitsoniae sp. nov., Paenibacillus spiritus sp. nov. Isolated from the Mars Exploration Rover during spacecraft assembly.</title>
        <authorList>
            <person name="Seuylemezian A."/>
            <person name="Vaishampayan P."/>
        </authorList>
    </citation>
    <scope>NUCLEOTIDE SEQUENCE [LARGE SCALE GENOMIC DNA]</scope>
    <source>
        <strain evidence="12 13">MER 54</strain>
    </source>
</reference>
<protein>
    <recommendedName>
        <fullName evidence="8">Beta-xylanase</fullName>
        <ecNumber evidence="8">3.2.1.8</ecNumber>
    </recommendedName>
</protein>
<evidence type="ECO:0000256" key="6">
    <source>
        <dbReference type="ARBA" id="ARBA00023277"/>
    </source>
</evidence>
<comment type="catalytic activity">
    <reaction evidence="8">
        <text>Endohydrolysis of (1-&gt;4)-beta-D-xylosidic linkages in xylans.</text>
        <dbReference type="EC" id="3.2.1.8"/>
    </reaction>
</comment>
<evidence type="ECO:0000256" key="1">
    <source>
        <dbReference type="ARBA" id="ARBA00004613"/>
    </source>
</evidence>
<evidence type="ECO:0000259" key="11">
    <source>
        <dbReference type="PROSITE" id="PS51760"/>
    </source>
</evidence>